<evidence type="ECO:0000256" key="1">
    <source>
        <dbReference type="SAM" id="MobiDB-lite"/>
    </source>
</evidence>
<accession>A0ABU7BQP2</accession>
<dbReference type="Proteomes" id="UP001345963">
    <property type="component" value="Unassembled WGS sequence"/>
</dbReference>
<reference evidence="2 3" key="1">
    <citation type="submission" date="2021-07" db="EMBL/GenBank/DDBJ databases">
        <authorList>
            <person name="Palmer J.M."/>
        </authorList>
    </citation>
    <scope>NUCLEOTIDE SEQUENCE [LARGE SCALE GENOMIC DNA]</scope>
    <source>
        <strain evidence="2 3">AT_MEX2019</strain>
        <tissue evidence="2">Muscle</tissue>
    </source>
</reference>
<keyword evidence="3" id="KW-1185">Reference proteome</keyword>
<gene>
    <name evidence="2" type="ORF">ATANTOWER_011373</name>
</gene>
<evidence type="ECO:0000313" key="2">
    <source>
        <dbReference type="EMBL" id="MED6252410.1"/>
    </source>
</evidence>
<proteinExistence type="predicted"/>
<feature type="region of interest" description="Disordered" evidence="1">
    <location>
        <begin position="89"/>
        <end position="109"/>
    </location>
</feature>
<sequence length="109" mass="12464">MLNVSTRPRRINDIQDVVIFTPLPLTHFYFFQGDIQQLLIVADPRAAYDYCEHYSPDCESPSHHDTPQAQEPEEEYPVYDYGEFYDYSEGGVATDAPPTSGAKTEVNRD</sequence>
<evidence type="ECO:0000313" key="3">
    <source>
        <dbReference type="Proteomes" id="UP001345963"/>
    </source>
</evidence>
<protein>
    <submittedName>
        <fullName evidence="2">Uncharacterized protein</fullName>
    </submittedName>
</protein>
<comment type="caution">
    <text evidence="2">The sequence shown here is derived from an EMBL/GenBank/DDBJ whole genome shotgun (WGS) entry which is preliminary data.</text>
</comment>
<name>A0ABU7BQP2_9TELE</name>
<dbReference type="EMBL" id="JAHUTI010061480">
    <property type="protein sequence ID" value="MED6252410.1"/>
    <property type="molecule type" value="Genomic_DNA"/>
</dbReference>
<organism evidence="2 3">
    <name type="scientific">Ataeniobius toweri</name>
    <dbReference type="NCBI Taxonomy" id="208326"/>
    <lineage>
        <taxon>Eukaryota</taxon>
        <taxon>Metazoa</taxon>
        <taxon>Chordata</taxon>
        <taxon>Craniata</taxon>
        <taxon>Vertebrata</taxon>
        <taxon>Euteleostomi</taxon>
        <taxon>Actinopterygii</taxon>
        <taxon>Neopterygii</taxon>
        <taxon>Teleostei</taxon>
        <taxon>Neoteleostei</taxon>
        <taxon>Acanthomorphata</taxon>
        <taxon>Ovalentaria</taxon>
        <taxon>Atherinomorphae</taxon>
        <taxon>Cyprinodontiformes</taxon>
        <taxon>Goodeidae</taxon>
        <taxon>Ataeniobius</taxon>
    </lineage>
</organism>